<evidence type="ECO:0000256" key="4">
    <source>
        <dbReference type="SAM" id="MobiDB-lite"/>
    </source>
</evidence>
<keyword evidence="2" id="KW-0963">Cytoplasm</keyword>
<feature type="region of interest" description="Disordered" evidence="4">
    <location>
        <begin position="22"/>
        <end position="310"/>
    </location>
</feature>
<proteinExistence type="predicted"/>
<dbReference type="PANTHER" id="PTHR24107">
    <property type="entry name" value="YNEIN REGULATORY COMPLEX SUBUNIT 5"/>
    <property type="match status" value="1"/>
</dbReference>
<accession>A0A1Q2YCF2</accession>
<feature type="compositionally biased region" description="Low complexity" evidence="4">
    <location>
        <begin position="242"/>
        <end position="274"/>
    </location>
</feature>
<sequence>MSTKDSNALQHDKLRKRLEEELSYVKSSSDSADFDWFLRGPSLRDDQQGTQQPEATGSSSTTPAASNASSTTPVSPLKSPSMANSRNNKAAPSVSASGSGSGYSSSRDPELVSLSRSKTADAKLISPISRTSTNSSSAGLHRTSTNVETSDIGRSRNKKPYTPPVANTAPLSPPSEKKKRGFFKKLFGSKTEDTKPESNIYKTQSNVSTTPAASLSRTTSRTEPSLSRSKSHTQPAELKRVLSASSPSIAGPASSSSSSSISKSKSRSGSFLSSETAKTDAVRQPPSPPTVEVNGADADGNDDQASVEKTEKILSLAEQYKDIDSQLSTYLNELENSNVVQENDQAEKKEKDYNYIYSPVGIEGIKYDSDEVPPHPDTPKLPSAFASKPRFGGSLEKELFLKQKKEREEKESSVFGSLLHKTKTSAPESLFYSGMINESDDTPPFSFEPLHYSHPPPKLDKRPPLKTFSDVKPMKKVAFATTTFVTDPPQQIPSRNPRKGNVEICANGELIIHKIDPQEKIKAATGIVVGGSGPLRLIAETDPNDSSNAETSNMQIDVPNAATMQKTPSSMSIASQSSHDQTIKSEDRILAAKKAREHHEGSENIDIQKESFKIDKPMVKRKKHMEKPVVTLKMDELYTRCCHLREILPIPATLKQIPKGSIDPIPYIHLRNPRPSMIEILSFTDFIRIAPVICVSLDGVSLTREMFRILLSSLLYKRYLEKLSLRNTPIDEEGWKMLCLFLSMNKALKKLDITQCPSLDVNTQRIKKKSKSAAENRMTCNVNDRSDKNWALLTASLIYRGGIDEMILTGCKIPDLQLFSNFLNLALVKTTKIGLAYNELSLQHCFVVARWLRSNPSIIGIDLAYNDLSSKLKPFIEYANEVDSENNLMMLSLNSCNLIDCQETGTFFNVLSKVPHLTYLDVSGNSKLMKTFLSTLSIYLPLLTNLGRLNIDNNQLDETSMIRFLESIPLVPNLNYLSITGNEMNETIAEALCKALRNSKTLYSVNIDEDKVDADHQEKIGLLTMRNVERQLYKRKGEYKGEKKSFFDIVVSNDREELRKELGLTEGQSFTETLSELIKSKDVDDETLDKFLAIVNMVRGDMKQVIQDLITTRNELSLQGKEMLIRLVSMSASIDKALELINNKKLNSLKDSEISKYKELAKNNFERGQDTSLDAVVKELKEKYAGNYDDLKSFIMSTNDPYDLISMLKGCKANNIKISDLFLKKYTASPDSSIQHLDGNLDDDASIDSVELESDSGENNRMLHIYDKILKELLAQSNQ</sequence>
<name>A0A1Q2YCF2_9ASCO</name>
<evidence type="ECO:0000313" key="5">
    <source>
        <dbReference type="EMBL" id="GAV27212.1"/>
    </source>
</evidence>
<feature type="compositionally biased region" description="Low complexity" evidence="4">
    <location>
        <begin position="90"/>
        <end position="106"/>
    </location>
</feature>
<dbReference type="OrthoDB" id="8436363at2759"/>
<dbReference type="SUPFAM" id="SSF52047">
    <property type="entry name" value="RNI-like"/>
    <property type="match status" value="1"/>
</dbReference>
<keyword evidence="6" id="KW-1185">Reference proteome</keyword>
<dbReference type="Gene3D" id="3.80.10.10">
    <property type="entry name" value="Ribonuclease Inhibitor"/>
    <property type="match status" value="1"/>
</dbReference>
<feature type="compositionally biased region" description="Low complexity" evidence="4">
    <location>
        <begin position="125"/>
        <end position="137"/>
    </location>
</feature>
<dbReference type="InterPro" id="IPR052410">
    <property type="entry name" value="DRC5"/>
</dbReference>
<comment type="subcellular location">
    <subcellularLocation>
        <location evidence="1">Cytoplasm</location>
        <location evidence="1">Cytoskeleton</location>
    </subcellularLocation>
</comment>
<evidence type="ECO:0000256" key="2">
    <source>
        <dbReference type="ARBA" id="ARBA00022490"/>
    </source>
</evidence>
<dbReference type="EMBL" id="BDGI01000026">
    <property type="protein sequence ID" value="GAV27212.1"/>
    <property type="molecule type" value="Genomic_DNA"/>
</dbReference>
<dbReference type="InterPro" id="IPR032675">
    <property type="entry name" value="LRR_dom_sf"/>
</dbReference>
<dbReference type="GO" id="GO:0005856">
    <property type="term" value="C:cytoskeleton"/>
    <property type="evidence" value="ECO:0007669"/>
    <property type="project" value="UniProtKB-SubCell"/>
</dbReference>
<evidence type="ECO:0000313" key="6">
    <source>
        <dbReference type="Proteomes" id="UP000186136"/>
    </source>
</evidence>
<comment type="caution">
    <text evidence="5">The sequence shown here is derived from an EMBL/GenBank/DDBJ whole genome shotgun (WGS) entry which is preliminary data.</text>
</comment>
<dbReference type="AlphaFoldDB" id="A0A1Q2YCF2"/>
<keyword evidence="3" id="KW-0206">Cytoskeleton</keyword>
<dbReference type="Proteomes" id="UP000186136">
    <property type="component" value="Unassembled WGS sequence"/>
</dbReference>
<feature type="compositionally biased region" description="Polar residues" evidence="4">
    <location>
        <begin position="200"/>
        <end position="234"/>
    </location>
</feature>
<dbReference type="PANTHER" id="PTHR24107:SF2">
    <property type="entry name" value="NLR FAMILY CARD DOMAIN CONTAINING 3"/>
    <property type="match status" value="1"/>
</dbReference>
<feature type="compositionally biased region" description="Basic and acidic residues" evidence="4">
    <location>
        <begin position="367"/>
        <end position="378"/>
    </location>
</feature>
<reference evidence="5 6" key="1">
    <citation type="submission" date="2016-08" db="EMBL/GenBank/DDBJ databases">
        <title>Whole genome shotgun sequence of Pichia membranifaciens KS47-1.</title>
        <authorList>
            <person name="Konishi M."/>
            <person name="Ishida M."/>
            <person name="Arakawa T."/>
            <person name="Kato Y."/>
            <person name="Horiuchi J."/>
        </authorList>
    </citation>
    <scope>NUCLEOTIDE SEQUENCE [LARGE SCALE GENOMIC DNA]</scope>
    <source>
        <strain evidence="5 6">KS47-1</strain>
    </source>
</reference>
<feature type="compositionally biased region" description="Low complexity" evidence="4">
    <location>
        <begin position="53"/>
        <end position="76"/>
    </location>
</feature>
<gene>
    <name evidence="5" type="ORF">PMKS-000676</name>
</gene>
<organism evidence="5 6">
    <name type="scientific">Pichia membranifaciens</name>
    <dbReference type="NCBI Taxonomy" id="4926"/>
    <lineage>
        <taxon>Eukaryota</taxon>
        <taxon>Fungi</taxon>
        <taxon>Dikarya</taxon>
        <taxon>Ascomycota</taxon>
        <taxon>Saccharomycotina</taxon>
        <taxon>Pichiomycetes</taxon>
        <taxon>Pichiales</taxon>
        <taxon>Pichiaceae</taxon>
        <taxon>Pichia</taxon>
    </lineage>
</organism>
<feature type="region of interest" description="Disordered" evidence="4">
    <location>
        <begin position="367"/>
        <end position="389"/>
    </location>
</feature>
<evidence type="ECO:0000256" key="3">
    <source>
        <dbReference type="ARBA" id="ARBA00023212"/>
    </source>
</evidence>
<evidence type="ECO:0000256" key="1">
    <source>
        <dbReference type="ARBA" id="ARBA00004245"/>
    </source>
</evidence>
<protein>
    <submittedName>
        <fullName evidence="5">Uncharacterized protein</fullName>
    </submittedName>
</protein>